<dbReference type="GO" id="GO:0016042">
    <property type="term" value="P:lipid catabolic process"/>
    <property type="evidence" value="ECO:0007669"/>
    <property type="project" value="UniProtKB-KW"/>
</dbReference>
<organism evidence="8 9">
    <name type="scientific">Artemia franciscana</name>
    <name type="common">Brine shrimp</name>
    <name type="synonym">Artemia sanfranciscana</name>
    <dbReference type="NCBI Taxonomy" id="6661"/>
    <lineage>
        <taxon>Eukaryota</taxon>
        <taxon>Metazoa</taxon>
        <taxon>Ecdysozoa</taxon>
        <taxon>Arthropoda</taxon>
        <taxon>Crustacea</taxon>
        <taxon>Branchiopoda</taxon>
        <taxon>Anostraca</taxon>
        <taxon>Artemiidae</taxon>
        <taxon>Artemia</taxon>
    </lineage>
</organism>
<dbReference type="PANTHER" id="PTHR43856">
    <property type="entry name" value="CARDIOLIPIN HYDROLASE"/>
    <property type="match status" value="1"/>
</dbReference>
<dbReference type="PANTHER" id="PTHR43856:SF1">
    <property type="entry name" value="MITOCHONDRIAL CARDIOLIPIN HYDROLASE"/>
    <property type="match status" value="1"/>
</dbReference>
<keyword evidence="3" id="KW-0443">Lipid metabolism</keyword>
<protein>
    <recommendedName>
        <fullName evidence="5">Mitochondrial cardiolipin hydrolase</fullName>
    </recommendedName>
    <alternativeName>
        <fullName evidence="6">Mitochondrial phospholipase</fullName>
    </alternativeName>
</protein>
<comment type="similarity">
    <text evidence="4">Belongs to the phospholipase D family. MitoPLD/Zucchini subfamily.</text>
</comment>
<dbReference type="EMBL" id="JAVRJZ010000009">
    <property type="protein sequence ID" value="KAK2718136.1"/>
    <property type="molecule type" value="Genomic_DNA"/>
</dbReference>
<reference evidence="8" key="1">
    <citation type="submission" date="2023-07" db="EMBL/GenBank/DDBJ databases">
        <title>Chromosome-level genome assembly of Artemia franciscana.</title>
        <authorList>
            <person name="Jo E."/>
        </authorList>
    </citation>
    <scope>NUCLEOTIDE SEQUENCE</scope>
    <source>
        <tissue evidence="8">Whole body</tissue>
    </source>
</reference>
<dbReference type="InterPro" id="IPR051406">
    <property type="entry name" value="PLD_domain"/>
</dbReference>
<proteinExistence type="inferred from homology"/>
<dbReference type="PROSITE" id="PS50035">
    <property type="entry name" value="PLD"/>
    <property type="match status" value="1"/>
</dbReference>
<dbReference type="SMART" id="SM00155">
    <property type="entry name" value="PLDc"/>
    <property type="match status" value="1"/>
</dbReference>
<evidence type="ECO:0000256" key="6">
    <source>
        <dbReference type="ARBA" id="ARBA00043167"/>
    </source>
</evidence>
<dbReference type="GO" id="GO:0005739">
    <property type="term" value="C:mitochondrion"/>
    <property type="evidence" value="ECO:0007669"/>
    <property type="project" value="TreeGrafter"/>
</dbReference>
<keyword evidence="2" id="KW-0442">Lipid degradation</keyword>
<dbReference type="Gene3D" id="3.30.870.10">
    <property type="entry name" value="Endonuclease Chain A"/>
    <property type="match status" value="1"/>
</dbReference>
<dbReference type="GO" id="GO:0034587">
    <property type="term" value="P:piRNA processing"/>
    <property type="evidence" value="ECO:0007669"/>
    <property type="project" value="TreeGrafter"/>
</dbReference>
<evidence type="ECO:0000256" key="4">
    <source>
        <dbReference type="ARBA" id="ARBA00038012"/>
    </source>
</evidence>
<evidence type="ECO:0000256" key="2">
    <source>
        <dbReference type="ARBA" id="ARBA00022963"/>
    </source>
</evidence>
<evidence type="ECO:0000256" key="3">
    <source>
        <dbReference type="ARBA" id="ARBA00023098"/>
    </source>
</evidence>
<evidence type="ECO:0000313" key="8">
    <source>
        <dbReference type="EMBL" id="KAK2718136.1"/>
    </source>
</evidence>
<dbReference type="InterPro" id="IPR001736">
    <property type="entry name" value="PLipase_D/transphosphatidylase"/>
</dbReference>
<name>A0AA88LAD8_ARTSF</name>
<dbReference type="AlphaFoldDB" id="A0AA88LAD8"/>
<dbReference type="InterPro" id="IPR025202">
    <property type="entry name" value="PLD-like_dom"/>
</dbReference>
<dbReference type="CDD" id="cd09171">
    <property type="entry name" value="PLDc_vPLD6_like"/>
    <property type="match status" value="1"/>
</dbReference>
<dbReference type="Pfam" id="PF13091">
    <property type="entry name" value="PLDc_2"/>
    <property type="match status" value="1"/>
</dbReference>
<sequence length="199" mass="22460">MWKESLAIFGGVCLTKFVYDYIFAKKAIPSKIVKEVLFFPDKGIACPNVSCEDKNCRYSHESTCLRALVNHLKSAKKSLDVCVCVFSCHELAETLVYVSKGGVPVRVLSDKSIGDVVNSRIPDLRAKGIPVRIHNTPYLMHHKFAIVDNELLLCGSFNWTRQAVTGNNESVIVTNDKDFVERFCNEFSRLWELNSPQNL</sequence>
<dbReference type="GO" id="GO:0016891">
    <property type="term" value="F:RNA endonuclease activity producing 5'-phosphomonoesters, hydrolytic mechanism"/>
    <property type="evidence" value="ECO:0007669"/>
    <property type="project" value="TreeGrafter"/>
</dbReference>
<dbReference type="SUPFAM" id="SSF56024">
    <property type="entry name" value="Phospholipase D/nuclease"/>
    <property type="match status" value="1"/>
</dbReference>
<keyword evidence="9" id="KW-1185">Reference proteome</keyword>
<feature type="domain" description="PLD phosphodiesterase" evidence="7">
    <location>
        <begin position="136"/>
        <end position="163"/>
    </location>
</feature>
<evidence type="ECO:0000313" key="9">
    <source>
        <dbReference type="Proteomes" id="UP001187531"/>
    </source>
</evidence>
<dbReference type="Proteomes" id="UP001187531">
    <property type="component" value="Unassembled WGS sequence"/>
</dbReference>
<evidence type="ECO:0000256" key="1">
    <source>
        <dbReference type="ARBA" id="ARBA00022801"/>
    </source>
</evidence>
<accession>A0AA88LAD8</accession>
<gene>
    <name evidence="8" type="ORF">QYM36_005443</name>
</gene>
<evidence type="ECO:0000256" key="5">
    <source>
        <dbReference type="ARBA" id="ARBA00040549"/>
    </source>
</evidence>
<comment type="caution">
    <text evidence="8">The sequence shown here is derived from an EMBL/GenBank/DDBJ whole genome shotgun (WGS) entry which is preliminary data.</text>
</comment>
<evidence type="ECO:0000259" key="7">
    <source>
        <dbReference type="PROSITE" id="PS50035"/>
    </source>
</evidence>
<keyword evidence="1" id="KW-0378">Hydrolase</keyword>